<evidence type="ECO:0000259" key="3">
    <source>
        <dbReference type="PROSITE" id="PS50175"/>
    </source>
</evidence>
<dbReference type="InterPro" id="IPR001995">
    <property type="entry name" value="Peptidase_A2_cat"/>
</dbReference>
<reference evidence="4" key="1">
    <citation type="submission" date="2019-10" db="EMBL/GenBank/DDBJ databases">
        <title>Draft genome sequece of Microseira wollei NIES-4236.</title>
        <authorList>
            <person name="Yamaguchi H."/>
            <person name="Suzuki S."/>
            <person name="Kawachi M."/>
        </authorList>
    </citation>
    <scope>NUCLEOTIDE SEQUENCE</scope>
    <source>
        <strain evidence="4">NIES-4236</strain>
    </source>
</reference>
<evidence type="ECO:0000313" key="5">
    <source>
        <dbReference type="Proteomes" id="UP001050975"/>
    </source>
</evidence>
<dbReference type="Gene3D" id="2.40.70.10">
    <property type="entry name" value="Acid Proteases"/>
    <property type="match status" value="2"/>
</dbReference>
<dbReference type="PROSITE" id="PS50175">
    <property type="entry name" value="ASP_PROT_RETROV"/>
    <property type="match status" value="1"/>
</dbReference>
<keyword evidence="1" id="KW-0378">Hydrolase</keyword>
<dbReference type="Proteomes" id="UP001050975">
    <property type="component" value="Unassembled WGS sequence"/>
</dbReference>
<dbReference type="InterPro" id="IPR034122">
    <property type="entry name" value="Retropepsin-like_bacterial"/>
</dbReference>
<evidence type="ECO:0000313" key="4">
    <source>
        <dbReference type="EMBL" id="GET35433.1"/>
    </source>
</evidence>
<dbReference type="GO" id="GO:0004190">
    <property type="term" value="F:aspartic-type endopeptidase activity"/>
    <property type="evidence" value="ECO:0007669"/>
    <property type="project" value="InterPro"/>
</dbReference>
<keyword evidence="2" id="KW-0812">Transmembrane</keyword>
<organism evidence="4 5">
    <name type="scientific">Microseira wollei NIES-4236</name>
    <dbReference type="NCBI Taxonomy" id="2530354"/>
    <lineage>
        <taxon>Bacteria</taxon>
        <taxon>Bacillati</taxon>
        <taxon>Cyanobacteriota</taxon>
        <taxon>Cyanophyceae</taxon>
        <taxon>Oscillatoriophycideae</taxon>
        <taxon>Aerosakkonematales</taxon>
        <taxon>Aerosakkonemataceae</taxon>
        <taxon>Microseira</taxon>
    </lineage>
</organism>
<sequence>MLFDRDNIADCRRMRYTFVCVAAALMLPLHKLSLLAFPHSLAICCKRRFKPLLFAAIFIAGIVLTLVGSSLFQPAVSIPAILSQTPATQNRNSTAPENLGQQLFQQVVECVKGKITNPNELNEVALQAASTQCMFDLVLLNPNGTVRDDASDRLTAFVQFSGVSFPQPVAKGQANIPLKLLPDSQLFTLPVQIGRQTKTFLLDTGASGSIIDSQIAKQLELESTPVPTELFKYTVVGNNCSNVQVNLHPLPVLTVAGAEVEGILGMGLPQTSIPGNLSGVLGLDFLSNYDIIINPKKQELKLLPASPPVQNAIPLVGKLGSIIAQVRVNGRGPFSFLLDTGASTVVVSKRLVQQLGIDATKAEEIDIVGFCGNEKGKKIKLEKVSLQQYESTQIDTVILENNNLFNLLGIDGIIGQNFLNKYQQHWRFGKRNPLGYAETGSLVLTRQ</sequence>
<dbReference type="GO" id="GO:0006508">
    <property type="term" value="P:proteolysis"/>
    <property type="evidence" value="ECO:0007669"/>
    <property type="project" value="InterPro"/>
</dbReference>
<keyword evidence="2" id="KW-0472">Membrane</keyword>
<keyword evidence="2" id="KW-1133">Transmembrane helix</keyword>
<feature type="domain" description="Peptidase A2" evidence="3">
    <location>
        <begin position="334"/>
        <end position="412"/>
    </location>
</feature>
<feature type="transmembrane region" description="Helical" evidence="2">
    <location>
        <begin position="16"/>
        <end position="37"/>
    </location>
</feature>
<dbReference type="Pfam" id="PF13975">
    <property type="entry name" value="gag-asp_proteas"/>
    <property type="match status" value="2"/>
</dbReference>
<dbReference type="AlphaFoldDB" id="A0AAV3X0M9"/>
<name>A0AAV3X0M9_9CYAN</name>
<dbReference type="SUPFAM" id="SSF50630">
    <property type="entry name" value="Acid proteases"/>
    <property type="match status" value="2"/>
</dbReference>
<evidence type="ECO:0000256" key="1">
    <source>
        <dbReference type="ARBA" id="ARBA00022801"/>
    </source>
</evidence>
<gene>
    <name evidence="4" type="ORF">MiSe_01750</name>
</gene>
<dbReference type="InterPro" id="IPR001969">
    <property type="entry name" value="Aspartic_peptidase_AS"/>
</dbReference>
<dbReference type="EMBL" id="BLAY01000001">
    <property type="protein sequence ID" value="GET35433.1"/>
    <property type="molecule type" value="Genomic_DNA"/>
</dbReference>
<proteinExistence type="predicted"/>
<feature type="transmembrane region" description="Helical" evidence="2">
    <location>
        <begin position="49"/>
        <end position="72"/>
    </location>
</feature>
<comment type="caution">
    <text evidence="4">The sequence shown here is derived from an EMBL/GenBank/DDBJ whole genome shotgun (WGS) entry which is preliminary data.</text>
</comment>
<dbReference type="InterPro" id="IPR021109">
    <property type="entry name" value="Peptidase_aspartic_dom_sf"/>
</dbReference>
<dbReference type="PROSITE" id="PS00141">
    <property type="entry name" value="ASP_PROTEASE"/>
    <property type="match status" value="1"/>
</dbReference>
<keyword evidence="5" id="KW-1185">Reference proteome</keyword>
<dbReference type="CDD" id="cd05483">
    <property type="entry name" value="retropepsin_like_bacteria"/>
    <property type="match status" value="2"/>
</dbReference>
<accession>A0AAV3X0M9</accession>
<protein>
    <recommendedName>
        <fullName evidence="3">Peptidase A2 domain-containing protein</fullName>
    </recommendedName>
</protein>
<evidence type="ECO:0000256" key="2">
    <source>
        <dbReference type="SAM" id="Phobius"/>
    </source>
</evidence>